<dbReference type="PANTHER" id="PTHR47893:SF1">
    <property type="entry name" value="REGULATORY PROTEIN PCHR"/>
    <property type="match status" value="1"/>
</dbReference>
<organism evidence="2 3">
    <name type="scientific">Marinobacter salexigens</name>
    <dbReference type="NCBI Taxonomy" id="1925763"/>
    <lineage>
        <taxon>Bacteria</taxon>
        <taxon>Pseudomonadati</taxon>
        <taxon>Pseudomonadota</taxon>
        <taxon>Gammaproteobacteria</taxon>
        <taxon>Pseudomonadales</taxon>
        <taxon>Marinobacteraceae</taxon>
        <taxon>Marinobacter</taxon>
    </lineage>
</organism>
<dbReference type="InterPro" id="IPR053142">
    <property type="entry name" value="PchR_regulatory_protein"/>
</dbReference>
<dbReference type="Pfam" id="PF12833">
    <property type="entry name" value="HTH_18"/>
    <property type="match status" value="1"/>
</dbReference>
<sequence length="343" mass="37616">MIEDASTHRIDAKKLRELSAPLVNHQHLDVTFSGEPTALLAGYMKVTELEPGMRLRLADVRDLCGLTSSAELPAGIKIALVVEGMARLRYGQQETELGPTGRSAGLVVVMPSPGAFVRHGRPGGSERTVTLSLSPQWMVRRGLGQVLQDQHRGTPQLRHWSPSKELYSAARQLFTPTSAEPNCRIHHMQLSGFALSLAAEALAETNTESGISGGLTEHMGPEKPDCRIARLMSLIDSGLARAVTQEVLAQRLGMSLSNLQRRFRAQYGVALGHYLRRYYLNMTREALIRDQITVETAAEMAGYTSAPNFATAFRREFKITPSQCRASARQLFLPGGAEPESDI</sequence>
<dbReference type="PROSITE" id="PS01124">
    <property type="entry name" value="HTH_ARAC_FAMILY_2"/>
    <property type="match status" value="1"/>
</dbReference>
<evidence type="ECO:0000259" key="1">
    <source>
        <dbReference type="PROSITE" id="PS01124"/>
    </source>
</evidence>
<dbReference type="EMBL" id="JAHKPV010000018">
    <property type="protein sequence ID" value="MBU2874389.1"/>
    <property type="molecule type" value="Genomic_DNA"/>
</dbReference>
<dbReference type="PANTHER" id="PTHR47893">
    <property type="entry name" value="REGULATORY PROTEIN PCHR"/>
    <property type="match status" value="1"/>
</dbReference>
<evidence type="ECO:0000313" key="2">
    <source>
        <dbReference type="EMBL" id="MBU2874389.1"/>
    </source>
</evidence>
<dbReference type="InterPro" id="IPR018060">
    <property type="entry name" value="HTH_AraC"/>
</dbReference>
<keyword evidence="3" id="KW-1185">Reference proteome</keyword>
<gene>
    <name evidence="2" type="ORF">KO508_10275</name>
</gene>
<dbReference type="SMART" id="SM00342">
    <property type="entry name" value="HTH_ARAC"/>
    <property type="match status" value="1"/>
</dbReference>
<comment type="caution">
    <text evidence="2">The sequence shown here is derived from an EMBL/GenBank/DDBJ whole genome shotgun (WGS) entry which is preliminary data.</text>
</comment>
<name>A0ABS6A9F7_9GAMM</name>
<dbReference type="RefSeq" id="WP_216008228.1">
    <property type="nucleotide sequence ID" value="NZ_JAHKPV010000018.1"/>
</dbReference>
<feature type="domain" description="HTH araC/xylS-type" evidence="1">
    <location>
        <begin position="229"/>
        <end position="327"/>
    </location>
</feature>
<dbReference type="Proteomes" id="UP000753376">
    <property type="component" value="Unassembled WGS sequence"/>
</dbReference>
<evidence type="ECO:0000313" key="3">
    <source>
        <dbReference type="Proteomes" id="UP000753376"/>
    </source>
</evidence>
<reference evidence="2 3" key="1">
    <citation type="submission" date="2021-05" db="EMBL/GenBank/DDBJ databases">
        <title>Draft genomes of bacteria isolated from model marine particles.</title>
        <authorList>
            <person name="Datta M.S."/>
            <person name="Schwartzman J.A."/>
            <person name="Enke T.N."/>
            <person name="Saavedra J."/>
            <person name="Cermak N."/>
            <person name="Cordero O.X."/>
        </authorList>
    </citation>
    <scope>NUCLEOTIDE SEQUENCE [LARGE SCALE GENOMIC DNA]</scope>
    <source>
        <strain evidence="2 3">D2M19</strain>
    </source>
</reference>
<protein>
    <submittedName>
        <fullName evidence="2">AraC family transcriptional regulator</fullName>
    </submittedName>
</protein>
<accession>A0ABS6A9F7</accession>
<proteinExistence type="predicted"/>